<dbReference type="InterPro" id="IPR041464">
    <property type="entry name" value="TubC_N"/>
</dbReference>
<dbReference type="InterPro" id="IPR001242">
    <property type="entry name" value="Condensation_dom"/>
</dbReference>
<dbReference type="RefSeq" id="WP_152961724.1">
    <property type="nucleotide sequence ID" value="NZ_CAWOZU010000011.1"/>
</dbReference>
<evidence type="ECO:0000313" key="5">
    <source>
        <dbReference type="Proteomes" id="UP000481739"/>
    </source>
</evidence>
<dbReference type="SUPFAM" id="SSF56801">
    <property type="entry name" value="Acetyl-CoA synthetase-like"/>
    <property type="match status" value="1"/>
</dbReference>
<dbReference type="InterPro" id="IPR009081">
    <property type="entry name" value="PP-bd_ACP"/>
</dbReference>
<dbReference type="GO" id="GO:0044550">
    <property type="term" value="P:secondary metabolite biosynthetic process"/>
    <property type="evidence" value="ECO:0007669"/>
    <property type="project" value="TreeGrafter"/>
</dbReference>
<dbReference type="SMART" id="SM00823">
    <property type="entry name" value="PKS_PP"/>
    <property type="match status" value="1"/>
</dbReference>
<dbReference type="NCBIfam" id="TIGR01733">
    <property type="entry name" value="AA-adenyl-dom"/>
    <property type="match status" value="1"/>
</dbReference>
<dbReference type="SUPFAM" id="SSF47336">
    <property type="entry name" value="ACP-like"/>
    <property type="match status" value="1"/>
</dbReference>
<evidence type="ECO:0000256" key="1">
    <source>
        <dbReference type="ARBA" id="ARBA00022450"/>
    </source>
</evidence>
<dbReference type="Proteomes" id="UP000481739">
    <property type="component" value="Unassembled WGS sequence"/>
</dbReference>
<evidence type="ECO:0000313" key="4">
    <source>
        <dbReference type="EMBL" id="MQL46715.1"/>
    </source>
</evidence>
<keyword evidence="1" id="KW-0596">Phosphopantetheine</keyword>
<dbReference type="PANTHER" id="PTHR45527">
    <property type="entry name" value="NONRIBOSOMAL PEPTIDE SYNTHETASE"/>
    <property type="match status" value="1"/>
</dbReference>
<dbReference type="SUPFAM" id="SSF52777">
    <property type="entry name" value="CoA-dependent acyltransferases"/>
    <property type="match status" value="2"/>
</dbReference>
<protein>
    <submittedName>
        <fullName evidence="4">Amino acid adenylation domain-containing protein</fullName>
    </submittedName>
</protein>
<sequence>MERSNAKKLLVKLNALGIKLWVEHDTLRFLAPPNTFSASLREQVKKVKVDLITELQACAEQFHPVSSAQKRIWLGERYSPDLSAYNVPMLWYVKGQFDESQLARAIQRVAEQNDVFCQSFHFQYGELTSQFKAGCQLPLTQHDWRKPFDQWPDALTDEEKLTEISRLAMVFEPFDLAAAPLCRADYFKLSETSGALLIVFHHLIIDEFSAASFTRQLRTCFTGYKDGERSPQFTYQEYVMKQKAAENSPAYSDALKHYRQQLGEALIPVPLPYKKQPQSLNIETDSITVNLSAEQSKHITTVLAEQRITDFVYFLSVFMVLLRQSKKEQRIQVTTPVSCVPESLDGEAMGLFQNIAVIGALLSPQTLFSELLKQVKKSVGLALDNRHLVFEDVVARNQSGMTSSSQLLFLKQTAQQQHIIIGDATFEPVWFDGGAGKSDLLVGFTHHDDRFVINLEFKVGCFDRLTIEELARRYRTLLLTASEAINGQIAEFEPAQQPIARSIPALVHEQPIGPTQTEFVSITSHLDALALKHPHKCAVDADSRLTYQQLKEQSDRVACALQDKGISPGNMLGLCMRRRSSFVVSLLGILKAGAGYVPLDDTLPKERLKTLCREAKISAVICSQYELDKLQEVEIKPLLINDLLNSEKIAATSRLVTPLPGLSVYAIYTSGSTGEPKGVFVSHRALMSFLSWCRDWFSDAVFEHLYASTPISFDVSVFEIFASLYCGGTVRFIRSYSDLPERSTTKLAITAVPSVLKQYLYGHELSPAVDTVYLAGEAVDARLVELIKQRSNITKVFNLYGPTESVVYATGYAWPDLALSHCIGRVRTDLQSYVVDDDLNLVAENQVGQLALAGTGIAEGYLHLPIETASRFVPNPFSNNAGSRMYLTGDLVRMTQAGNLEYLGRLDGQLKVNGVRIEPQEIESMLNQDADVDFAFVGTREINGRKLLVAALKLSQVSEGVMGRLRRRCLTHLPAYLVPHVFLQIQDIPLNSNGKVDRQKLQGLLDKGETVNYRSKGAARYELQIARLWEQVLCVEEISFNDNFFEAGGGSMQLLELKELLEQTFNLSIPIIDIFASPTVRDMTELISLRLAGEVDVVDGQKVHRGSKQRQAIGRIGQIMRRRMHE</sequence>
<dbReference type="GO" id="GO:0043041">
    <property type="term" value="P:amino acid activation for nonribosomal peptide biosynthetic process"/>
    <property type="evidence" value="ECO:0007669"/>
    <property type="project" value="TreeGrafter"/>
</dbReference>
<dbReference type="Pfam" id="PF00501">
    <property type="entry name" value="AMP-binding"/>
    <property type="match status" value="1"/>
</dbReference>
<dbReference type="InterPro" id="IPR020806">
    <property type="entry name" value="PKS_PP-bd"/>
</dbReference>
<dbReference type="CDD" id="cd05930">
    <property type="entry name" value="A_NRPS"/>
    <property type="match status" value="1"/>
</dbReference>
<dbReference type="Gene3D" id="3.30.559.30">
    <property type="entry name" value="Nonribosomal peptide synthetase, condensation domain"/>
    <property type="match status" value="1"/>
</dbReference>
<dbReference type="GO" id="GO:0005737">
    <property type="term" value="C:cytoplasm"/>
    <property type="evidence" value="ECO:0007669"/>
    <property type="project" value="TreeGrafter"/>
</dbReference>
<dbReference type="Gene3D" id="1.10.1200.10">
    <property type="entry name" value="ACP-like"/>
    <property type="match status" value="1"/>
</dbReference>
<dbReference type="PANTHER" id="PTHR45527:SF1">
    <property type="entry name" value="FATTY ACID SYNTHASE"/>
    <property type="match status" value="1"/>
</dbReference>
<comment type="caution">
    <text evidence="4">The sequence shown here is derived from an EMBL/GenBank/DDBJ whole genome shotgun (WGS) entry which is preliminary data.</text>
</comment>
<dbReference type="Gene3D" id="1.10.10.1830">
    <property type="entry name" value="Non-ribosomal peptide synthase, adenylation domain"/>
    <property type="match status" value="1"/>
</dbReference>
<evidence type="ECO:0000256" key="2">
    <source>
        <dbReference type="ARBA" id="ARBA00022553"/>
    </source>
</evidence>
<dbReference type="GO" id="GO:0003824">
    <property type="term" value="F:catalytic activity"/>
    <property type="evidence" value="ECO:0007669"/>
    <property type="project" value="InterPro"/>
</dbReference>
<dbReference type="AlphaFoldDB" id="A0A7C9GLJ3"/>
<accession>A0A7C9GLJ3</accession>
<organism evidence="4 5">
    <name type="scientific">Photorhabdus khanii</name>
    <dbReference type="NCBI Taxonomy" id="1004150"/>
    <lineage>
        <taxon>Bacteria</taxon>
        <taxon>Pseudomonadati</taxon>
        <taxon>Pseudomonadota</taxon>
        <taxon>Gammaproteobacteria</taxon>
        <taxon>Enterobacterales</taxon>
        <taxon>Morganellaceae</taxon>
        <taxon>Photorhabdus</taxon>
    </lineage>
</organism>
<dbReference type="Pfam" id="PF18563">
    <property type="entry name" value="TubC_N"/>
    <property type="match status" value="1"/>
</dbReference>
<name>A0A7C9GLJ3_9GAMM</name>
<dbReference type="GO" id="GO:0031177">
    <property type="term" value="F:phosphopantetheine binding"/>
    <property type="evidence" value="ECO:0007669"/>
    <property type="project" value="InterPro"/>
</dbReference>
<dbReference type="Pfam" id="PF00550">
    <property type="entry name" value="PP-binding"/>
    <property type="match status" value="1"/>
</dbReference>
<feature type="domain" description="Carrier" evidence="3">
    <location>
        <begin position="1016"/>
        <end position="1091"/>
    </location>
</feature>
<keyword evidence="2" id="KW-0597">Phosphoprotein</keyword>
<reference evidence="4 5" key="1">
    <citation type="journal article" date="2019" name="Nature">
        <title>A new antibiotic selectively kills Gram-negative pathogens.</title>
        <authorList>
            <person name="Imai Y."/>
            <person name="Meyer K.J."/>
            <person name="Iinishi A."/>
            <person name="Favre-Godal Q."/>
            <person name="Green R."/>
            <person name="Manuse S."/>
            <person name="Caboni M."/>
            <person name="Mori M."/>
            <person name="Niles S."/>
            <person name="Ghiglieri M."/>
            <person name="Honrao C."/>
            <person name="Ma X."/>
            <person name="Guo J.J."/>
            <person name="Makriyannis A."/>
            <person name="Linares-Otoya L."/>
            <person name="Boehringer N."/>
            <person name="Wuisan Z.G."/>
            <person name="Kaur H."/>
            <person name="Wu R."/>
            <person name="Mateus A."/>
            <person name="Typas A."/>
            <person name="Savitski M.M."/>
            <person name="Espinoza J.L."/>
            <person name="O'Rourke A."/>
            <person name="Nelson K.E."/>
            <person name="Hiller S."/>
            <person name="Noinaj N."/>
            <person name="Schaeberle T.F."/>
            <person name="D'Onofrio A."/>
            <person name="Lewis K."/>
        </authorList>
    </citation>
    <scope>NUCLEOTIDE SEQUENCE [LARGE SCALE GENOMIC DNA]</scope>
    <source>
        <strain evidence="4 5">HGB 1456</strain>
    </source>
</reference>
<dbReference type="InterPro" id="IPR042099">
    <property type="entry name" value="ANL_N_sf"/>
</dbReference>
<dbReference type="InterPro" id="IPR044894">
    <property type="entry name" value="TubC_N_sf"/>
</dbReference>
<dbReference type="InterPro" id="IPR036736">
    <property type="entry name" value="ACP-like_sf"/>
</dbReference>
<dbReference type="EMBL" id="WHZZ01000001">
    <property type="protein sequence ID" value="MQL46715.1"/>
    <property type="molecule type" value="Genomic_DNA"/>
</dbReference>
<dbReference type="InterPro" id="IPR010071">
    <property type="entry name" value="AA_adenyl_dom"/>
</dbReference>
<dbReference type="InterPro" id="IPR023213">
    <property type="entry name" value="CAT-like_dom_sf"/>
</dbReference>
<dbReference type="Gene3D" id="3.30.300.30">
    <property type="match status" value="1"/>
</dbReference>
<proteinExistence type="predicted"/>
<dbReference type="Pfam" id="PF00668">
    <property type="entry name" value="Condensation"/>
    <property type="match status" value="1"/>
</dbReference>
<dbReference type="PROSITE" id="PS50075">
    <property type="entry name" value="CARRIER"/>
    <property type="match status" value="1"/>
</dbReference>
<gene>
    <name evidence="4" type="ORF">GEA64_01400</name>
</gene>
<dbReference type="InterPro" id="IPR045851">
    <property type="entry name" value="AMP-bd_C_sf"/>
</dbReference>
<evidence type="ECO:0000259" key="3">
    <source>
        <dbReference type="PROSITE" id="PS50075"/>
    </source>
</evidence>
<dbReference type="Gene3D" id="3.30.559.10">
    <property type="entry name" value="Chloramphenicol acetyltransferase-like domain"/>
    <property type="match status" value="1"/>
</dbReference>
<dbReference type="InterPro" id="IPR000873">
    <property type="entry name" value="AMP-dep_synth/lig_dom"/>
</dbReference>
<dbReference type="Gene3D" id="3.40.50.12780">
    <property type="entry name" value="N-terminal domain of ligase-like"/>
    <property type="match status" value="1"/>
</dbReference>